<dbReference type="KEGG" id="cyt:cce_4242"/>
<dbReference type="EMBL" id="CP000806">
    <property type="protein sequence ID" value="ACB50377.1"/>
    <property type="molecule type" value="Genomic_DNA"/>
</dbReference>
<dbReference type="Gene3D" id="3.30.420.10">
    <property type="entry name" value="Ribonuclease H-like superfamily/Ribonuclease H"/>
    <property type="match status" value="1"/>
</dbReference>
<dbReference type="EMBL" id="CP000806">
    <property type="protein sequence ID" value="ACB53209.1"/>
    <property type="molecule type" value="Genomic_DNA"/>
</dbReference>
<dbReference type="KEGG" id="cyt:cce_3808"/>
<dbReference type="InterPro" id="IPR036397">
    <property type="entry name" value="RNaseH_sf"/>
</dbReference>
<evidence type="ECO:0000313" key="4">
    <source>
        <dbReference type="EMBL" id="ACB50377.1"/>
    </source>
</evidence>
<evidence type="ECO:0000313" key="10">
    <source>
        <dbReference type="EMBL" id="ACB53203.1"/>
    </source>
</evidence>
<dbReference type="InterPro" id="IPR038717">
    <property type="entry name" value="Tc1-like_DDE_dom"/>
</dbReference>
<evidence type="ECO:0000313" key="2">
    <source>
        <dbReference type="EMBL" id="ACB49539.1"/>
    </source>
</evidence>
<dbReference type="GO" id="GO:0003676">
    <property type="term" value="F:nucleic acid binding"/>
    <property type="evidence" value="ECO:0007669"/>
    <property type="project" value="InterPro"/>
</dbReference>
<dbReference type="STRING" id="43989.cce_0187"/>
<dbReference type="SUPFAM" id="SSF53098">
    <property type="entry name" value="Ribonuclease H-like"/>
    <property type="match status" value="1"/>
</dbReference>
<evidence type="ECO:0000313" key="8">
    <source>
        <dbReference type="EMBL" id="ACB52900.1"/>
    </source>
</evidence>
<dbReference type="eggNOG" id="COG3335">
    <property type="taxonomic scope" value="Bacteria"/>
</dbReference>
<proteinExistence type="predicted"/>
<protein>
    <submittedName>
        <fullName evidence="9">Transposase</fullName>
    </submittedName>
</protein>
<dbReference type="EMBL" id="CP000806">
    <property type="protein sequence ID" value="ACB52900.1"/>
    <property type="molecule type" value="Genomic_DNA"/>
</dbReference>
<evidence type="ECO:0000313" key="7">
    <source>
        <dbReference type="EMBL" id="ACB52545.1"/>
    </source>
</evidence>
<dbReference type="HOGENOM" id="CLU_1400464_0_0_3"/>
<dbReference type="EMBL" id="CP000806">
    <property type="protein sequence ID" value="ACB53590.1"/>
    <property type="molecule type" value="Genomic_DNA"/>
</dbReference>
<dbReference type="KEGG" id="cyt:cce_3552"/>
<dbReference type="EMBL" id="CP000806">
    <property type="protein sequence ID" value="ACB50285.1"/>
    <property type="molecule type" value="Genomic_DNA"/>
</dbReference>
<dbReference type="EMBL" id="CP000806">
    <property type="protein sequence ID" value="ACB52326.1"/>
    <property type="molecule type" value="Genomic_DNA"/>
</dbReference>
<dbReference type="KEGG" id="cyt:cce_3197"/>
<evidence type="ECO:0000313" key="11">
    <source>
        <dbReference type="EMBL" id="ACB53209.1"/>
    </source>
</evidence>
<sequence>MYIVDECHLHWEDICGYLWNLIKEPLKIPLLNPKERQTYYGALNLLTQEFILLPYQKGNGKNTVDFVQQLQKKNPEAKTLWIWDGASYHRGKEMQKFLARENQDLSPEEWRVTCCLFAPYSPQENPVEAIWLQLKTLLRRFYRFGKNFKIVKRLFQLFVELKLFNLPNFKNYEAFSRFS</sequence>
<evidence type="ECO:0000313" key="13">
    <source>
        <dbReference type="EMBL" id="ACB54430.1"/>
    </source>
</evidence>
<dbReference type="KEGG" id="cyt:cce_1026"/>
<feature type="domain" description="Tc1-like transposase DDE" evidence="1">
    <location>
        <begin position="2"/>
        <end position="144"/>
    </location>
</feature>
<dbReference type="KEGG" id="cyt:cce_3861"/>
<reference evidence="9 14" key="1">
    <citation type="journal article" date="2008" name="Proc. Natl. Acad. Sci. U.S.A.">
        <title>The genome of Cyanothece 51142, a unicellular diazotrophic cyanobacterium important in the marine nitrogen cycle.</title>
        <authorList>
            <person name="Welsh E.A."/>
            <person name="Liberton M."/>
            <person name="Stoeckel J."/>
            <person name="Loh T."/>
            <person name="Elvitigala T."/>
            <person name="Wang C."/>
            <person name="Wollam A."/>
            <person name="Fulton R.S."/>
            <person name="Clifton S.W."/>
            <person name="Jacobs J.M."/>
            <person name="Aurora R."/>
            <person name="Ghosh B.K."/>
            <person name="Sherman L.A."/>
            <person name="Smith R.D."/>
            <person name="Wilson R.K."/>
            <person name="Pakrasi H.B."/>
        </authorList>
    </citation>
    <scope>NUCLEOTIDE SEQUENCE [LARGE SCALE GENOMIC DNA]</scope>
    <source>
        <strain evidence="9">ATCC 51142</strain>
        <strain evidence="14">ATCC 51142 / BH68</strain>
    </source>
</reference>
<dbReference type="AlphaFoldDB" id="B1WNX7"/>
<accession>B1WNX7</accession>
<dbReference type="KEGG" id="cyt:cce_0187"/>
<evidence type="ECO:0000313" key="12">
    <source>
        <dbReference type="EMBL" id="ACB53590.1"/>
    </source>
</evidence>
<dbReference type="Pfam" id="PF13358">
    <property type="entry name" value="DDE_3"/>
    <property type="match status" value="1"/>
</dbReference>
<dbReference type="EMBL" id="CP000807">
    <property type="protein sequence ID" value="ACB54430.1"/>
    <property type="molecule type" value="Genomic_DNA"/>
</dbReference>
<keyword evidence="14" id="KW-1185">Reference proteome</keyword>
<dbReference type="KEGG" id="cyt:cce_3855"/>
<evidence type="ECO:0000313" key="9">
    <source>
        <dbReference type="EMBL" id="ACB53156.1"/>
    </source>
</evidence>
<gene>
    <name evidence="2" type="ordered locus">cce_0187</name>
    <name evidence="3" type="ordered locus">cce_0934</name>
    <name evidence="4" type="ordered locus">cce_1026</name>
    <name evidence="5" type="ordered locus">cce_1697</name>
    <name evidence="6" type="ordered locus">cce_2978</name>
    <name evidence="7" type="ordered locus">cce_3197</name>
    <name evidence="8" type="ordered locus">cce_3552</name>
    <name evidence="9" type="ordered locus">cce_3808</name>
    <name evidence="10" type="ordered locus">cce_3855</name>
    <name evidence="11" type="ordered locus">cce_3861</name>
    <name evidence="12" type="ordered locus">cce_4242</name>
    <name evidence="13" type="ordered locus">cce_5084</name>
</gene>
<evidence type="ECO:0000313" key="14">
    <source>
        <dbReference type="Proteomes" id="UP000001203"/>
    </source>
</evidence>
<organism evidence="9 14">
    <name type="scientific">Crocosphaera subtropica (strain ATCC 51142 / BH68)</name>
    <name type="common">Cyanothece sp. (strain ATCC 51142)</name>
    <dbReference type="NCBI Taxonomy" id="43989"/>
    <lineage>
        <taxon>Bacteria</taxon>
        <taxon>Bacillati</taxon>
        <taxon>Cyanobacteriota</taxon>
        <taxon>Cyanophyceae</taxon>
        <taxon>Oscillatoriophycideae</taxon>
        <taxon>Chroococcales</taxon>
        <taxon>Aphanothecaceae</taxon>
        <taxon>Crocosphaera</taxon>
        <taxon>Crocosphaera subtropica</taxon>
    </lineage>
</organism>
<dbReference type="Proteomes" id="UP000001203">
    <property type="component" value="Chromosome circular"/>
</dbReference>
<evidence type="ECO:0000313" key="5">
    <source>
        <dbReference type="EMBL" id="ACB51047.1"/>
    </source>
</evidence>
<evidence type="ECO:0000259" key="1">
    <source>
        <dbReference type="Pfam" id="PF13358"/>
    </source>
</evidence>
<dbReference type="EMBL" id="CP000806">
    <property type="protein sequence ID" value="ACB53203.1"/>
    <property type="molecule type" value="Genomic_DNA"/>
</dbReference>
<dbReference type="KEGG" id="cyt:cce_5084"/>
<dbReference type="EMBL" id="CP000806">
    <property type="protein sequence ID" value="ACB49539.1"/>
    <property type="molecule type" value="Genomic_DNA"/>
</dbReference>
<dbReference type="EMBL" id="CP000806">
    <property type="protein sequence ID" value="ACB52545.1"/>
    <property type="molecule type" value="Genomic_DNA"/>
</dbReference>
<dbReference type="EMBL" id="CP000806">
    <property type="protein sequence ID" value="ACB53156.1"/>
    <property type="molecule type" value="Genomic_DNA"/>
</dbReference>
<dbReference type="KEGG" id="cyt:cce_1697"/>
<name>B1WNX7_CROS5</name>
<dbReference type="KEGG" id="cyt:cce_0934"/>
<dbReference type="InterPro" id="IPR012337">
    <property type="entry name" value="RNaseH-like_sf"/>
</dbReference>
<dbReference type="EMBL" id="CP000806">
    <property type="protein sequence ID" value="ACB51047.1"/>
    <property type="molecule type" value="Genomic_DNA"/>
</dbReference>
<dbReference type="Proteomes" id="UP000001203">
    <property type="component" value="Chromosome linear"/>
</dbReference>
<evidence type="ECO:0000313" key="3">
    <source>
        <dbReference type="EMBL" id="ACB50285.1"/>
    </source>
</evidence>
<dbReference type="KEGG" id="cyt:cce_2978"/>
<evidence type="ECO:0000313" key="6">
    <source>
        <dbReference type="EMBL" id="ACB52326.1"/>
    </source>
</evidence>